<evidence type="ECO:0000256" key="1">
    <source>
        <dbReference type="SAM" id="Phobius"/>
    </source>
</evidence>
<keyword evidence="1" id="KW-1133">Transmembrane helix</keyword>
<keyword evidence="1" id="KW-0812">Transmembrane</keyword>
<accession>A0A4V6PZ77</accession>
<feature type="domain" description="Phosphatidic acid phosphatase type 2/haloperoxidase" evidence="2">
    <location>
        <begin position="106"/>
        <end position="213"/>
    </location>
</feature>
<feature type="transmembrane region" description="Helical" evidence="1">
    <location>
        <begin position="64"/>
        <end position="90"/>
    </location>
</feature>
<keyword evidence="1" id="KW-0472">Membrane</keyword>
<protein>
    <submittedName>
        <fullName evidence="3">PAP2 superfamily protein</fullName>
    </submittedName>
</protein>
<keyword evidence="4" id="KW-1185">Reference proteome</keyword>
<dbReference type="InterPro" id="IPR000326">
    <property type="entry name" value="PAP2/HPO"/>
</dbReference>
<dbReference type="AlphaFoldDB" id="A0A4V6PZ77"/>
<feature type="transmembrane region" description="Helical" evidence="1">
    <location>
        <begin position="141"/>
        <end position="162"/>
    </location>
</feature>
<gene>
    <name evidence="3" type="ORF">DFP86_10927</name>
</gene>
<name>A0A4V6PZ77_9NEIS</name>
<dbReference type="Proteomes" id="UP000295611">
    <property type="component" value="Unassembled WGS sequence"/>
</dbReference>
<proteinExistence type="predicted"/>
<feature type="transmembrane region" description="Helical" evidence="1">
    <location>
        <begin position="23"/>
        <end position="44"/>
    </location>
</feature>
<feature type="transmembrane region" description="Helical" evidence="1">
    <location>
        <begin position="97"/>
        <end position="115"/>
    </location>
</feature>
<dbReference type="Gene3D" id="1.20.144.10">
    <property type="entry name" value="Phosphatidic acid phosphatase type 2/haloperoxidase"/>
    <property type="match status" value="1"/>
</dbReference>
<evidence type="ECO:0000313" key="3">
    <source>
        <dbReference type="EMBL" id="TDR77787.1"/>
    </source>
</evidence>
<evidence type="ECO:0000313" key="4">
    <source>
        <dbReference type="Proteomes" id="UP000295611"/>
    </source>
</evidence>
<sequence>MNEGAIIRRREGMGFWTTVATHFWFKMFGTMGFTLCFFVAYLFLLKHPAAPVSIIPTTWLDDAIGFQPVALPIYLSLWLYVSLPPILMLSTGEIARYGLRVLVPCLIGLAVFYLWPNAVPPAHIDWTQYPSVAFLKQVDTAGNACPSLHVATAVFSCFWLYWRLRFLQVGTMSQVLNVVWCVAIAYSTMAIKQHVALDVLAGTVLGIVTALATGLKAHAARGLGLSM</sequence>
<organism evidence="3 4">
    <name type="scientific">Paludibacterium purpuratum</name>
    <dbReference type="NCBI Taxonomy" id="1144873"/>
    <lineage>
        <taxon>Bacteria</taxon>
        <taxon>Pseudomonadati</taxon>
        <taxon>Pseudomonadota</taxon>
        <taxon>Betaproteobacteria</taxon>
        <taxon>Neisseriales</taxon>
        <taxon>Chromobacteriaceae</taxon>
        <taxon>Paludibacterium</taxon>
    </lineage>
</organism>
<dbReference type="SUPFAM" id="SSF48317">
    <property type="entry name" value="Acid phosphatase/Vanadium-dependent haloperoxidase"/>
    <property type="match status" value="1"/>
</dbReference>
<dbReference type="EMBL" id="SNZP01000009">
    <property type="protein sequence ID" value="TDR77787.1"/>
    <property type="molecule type" value="Genomic_DNA"/>
</dbReference>
<dbReference type="InterPro" id="IPR036938">
    <property type="entry name" value="PAP2/HPO_sf"/>
</dbReference>
<reference evidence="3 4" key="1">
    <citation type="submission" date="2019-03" db="EMBL/GenBank/DDBJ databases">
        <title>Genomic Encyclopedia of Type Strains, Phase III (KMG-III): the genomes of soil and plant-associated and newly described type strains.</title>
        <authorList>
            <person name="Whitman W."/>
        </authorList>
    </citation>
    <scope>NUCLEOTIDE SEQUENCE [LARGE SCALE GENOMIC DNA]</scope>
    <source>
        <strain evidence="3 4">CECT 8976</strain>
    </source>
</reference>
<feature type="transmembrane region" description="Helical" evidence="1">
    <location>
        <begin position="197"/>
        <end position="217"/>
    </location>
</feature>
<dbReference type="Pfam" id="PF01569">
    <property type="entry name" value="PAP2"/>
    <property type="match status" value="1"/>
</dbReference>
<evidence type="ECO:0000259" key="2">
    <source>
        <dbReference type="Pfam" id="PF01569"/>
    </source>
</evidence>
<feature type="transmembrane region" description="Helical" evidence="1">
    <location>
        <begin position="174"/>
        <end position="191"/>
    </location>
</feature>
<comment type="caution">
    <text evidence="3">The sequence shown here is derived from an EMBL/GenBank/DDBJ whole genome shotgun (WGS) entry which is preliminary data.</text>
</comment>